<dbReference type="NCBIfam" id="NF003075">
    <property type="entry name" value="PRK03996.1"/>
    <property type="match status" value="1"/>
</dbReference>
<dbReference type="GO" id="GO:0006511">
    <property type="term" value="P:ubiquitin-dependent protein catabolic process"/>
    <property type="evidence" value="ECO:0007669"/>
    <property type="project" value="InterPro"/>
</dbReference>
<dbReference type="EMBL" id="JOSZ01000020">
    <property type="protein sequence ID" value="KFM18221.1"/>
    <property type="molecule type" value="Genomic_DNA"/>
</dbReference>
<dbReference type="Pfam" id="PF10584">
    <property type="entry name" value="Proteasome_A_N"/>
    <property type="match status" value="1"/>
</dbReference>
<dbReference type="InterPro" id="IPR029055">
    <property type="entry name" value="Ntn_hydrolases_N"/>
</dbReference>
<proteinExistence type="inferred from homology"/>
<dbReference type="AlphaFoldDB" id="A0A087RXL7"/>
<dbReference type="InterPro" id="IPR001353">
    <property type="entry name" value="Proteasome_sua/b"/>
</dbReference>
<dbReference type="PATRIC" id="fig|1502295.3.peg.1100"/>
<gene>
    <name evidence="6" type="ORF">AAA799P11_01138</name>
</gene>
<dbReference type="InterPro" id="IPR023332">
    <property type="entry name" value="Proteasome_alpha-type"/>
</dbReference>
<dbReference type="InterPro" id="IPR050115">
    <property type="entry name" value="Proteasome_alpha"/>
</dbReference>
<evidence type="ECO:0000259" key="5">
    <source>
        <dbReference type="SMART" id="SM00948"/>
    </source>
</evidence>
<dbReference type="GO" id="GO:0004175">
    <property type="term" value="F:endopeptidase activity"/>
    <property type="evidence" value="ECO:0007669"/>
    <property type="project" value="UniProtKB-ARBA"/>
</dbReference>
<keyword evidence="3 4" id="KW-0647">Proteasome</keyword>
<dbReference type="SUPFAM" id="SSF56235">
    <property type="entry name" value="N-terminal nucleophile aminohydrolases (Ntn hydrolases)"/>
    <property type="match status" value="1"/>
</dbReference>
<comment type="caution">
    <text evidence="6">The sequence shown here is derived from an EMBL/GenBank/DDBJ whole genome shotgun (WGS) entry which is preliminary data.</text>
</comment>
<dbReference type="GO" id="GO:0005737">
    <property type="term" value="C:cytoplasm"/>
    <property type="evidence" value="ECO:0007669"/>
    <property type="project" value="UniProtKB-SubCell"/>
</dbReference>
<evidence type="ECO:0000256" key="3">
    <source>
        <dbReference type="ARBA" id="ARBA00022942"/>
    </source>
</evidence>
<keyword evidence="2" id="KW-0963">Cytoplasm</keyword>
<dbReference type="PANTHER" id="PTHR11599">
    <property type="entry name" value="PROTEASOME SUBUNIT ALPHA/BETA"/>
    <property type="match status" value="1"/>
</dbReference>
<comment type="similarity">
    <text evidence="4">Belongs to the peptidase T1A family.</text>
</comment>
<keyword evidence="7" id="KW-1185">Reference proteome</keyword>
<evidence type="ECO:0000256" key="2">
    <source>
        <dbReference type="ARBA" id="ARBA00022490"/>
    </source>
</evidence>
<dbReference type="FunFam" id="3.60.20.10:FF:000004">
    <property type="entry name" value="Proteasome subunit alpha type-4"/>
    <property type="match status" value="1"/>
</dbReference>
<dbReference type="Proteomes" id="UP000029387">
    <property type="component" value="Unassembled WGS sequence"/>
</dbReference>
<accession>A0A087RXL7</accession>
<organism evidence="6 7">
    <name type="scientific">Marine Group I thaumarchaeote SCGC AAA799-P11</name>
    <dbReference type="NCBI Taxonomy" id="1502295"/>
    <lineage>
        <taxon>Archaea</taxon>
        <taxon>Nitrososphaerota</taxon>
        <taxon>Marine Group I</taxon>
    </lineage>
</organism>
<keyword evidence="6" id="KW-0378">Hydrolase</keyword>
<name>A0A087RXL7_9ARCH</name>
<evidence type="ECO:0000256" key="1">
    <source>
        <dbReference type="ARBA" id="ARBA00004496"/>
    </source>
</evidence>
<dbReference type="GO" id="GO:0010498">
    <property type="term" value="P:proteasomal protein catabolic process"/>
    <property type="evidence" value="ECO:0007669"/>
    <property type="project" value="UniProtKB-ARBA"/>
</dbReference>
<reference evidence="6 7" key="1">
    <citation type="submission" date="2014-06" db="EMBL/GenBank/DDBJ databases">
        <authorList>
            <person name="Ngugi D.K."/>
            <person name="Blom J."/>
            <person name="Alam I."/>
            <person name="Rashid M."/>
            <person name="Baalawi W."/>
            <person name="Zhang G."/>
            <person name="Hikmawan T."/>
            <person name="Guan Y."/>
            <person name="Antunes A."/>
            <person name="Siam R."/>
            <person name="El-Dorry H."/>
            <person name="Bajic V."/>
            <person name="Stingl U."/>
        </authorList>
    </citation>
    <scope>NUCLEOTIDE SEQUENCE [LARGE SCALE GENOMIC DNA]</scope>
    <source>
        <strain evidence="6">SCGC AAA799-P11</strain>
    </source>
</reference>
<dbReference type="SMART" id="SM00948">
    <property type="entry name" value="Proteasome_A_N"/>
    <property type="match status" value="1"/>
</dbReference>
<dbReference type="EC" id="3.4.25.1" evidence="6"/>
<protein>
    <submittedName>
        <fullName evidence="6">Proteasome subunit alpha protein</fullName>
        <ecNumber evidence="6">3.4.25.1</ecNumber>
    </submittedName>
</protein>
<feature type="domain" description="Proteasome alpha-type subunits" evidence="5">
    <location>
        <begin position="8"/>
        <end position="30"/>
    </location>
</feature>
<dbReference type="PROSITE" id="PS51475">
    <property type="entry name" value="PROTEASOME_ALPHA_2"/>
    <property type="match status" value="1"/>
</dbReference>
<comment type="subcellular location">
    <subcellularLocation>
        <location evidence="1">Cytoplasm</location>
    </subcellularLocation>
</comment>
<dbReference type="InterPro" id="IPR000426">
    <property type="entry name" value="Proteasome_asu_N"/>
</dbReference>
<sequence length="245" mass="26823">MLPAQQGYDRAITVFSPDGRLYQVEYAIETVRRGTIAVGVKCKDGIVIAVEEKPRKLQISNTAQKIFQIDDHVGVAAAGYIPDARSQVDNARFFSQSNKMIYDEPVEVETIAKHLADQSQQYTQYAGVRPFGVALILGGVVSGKPQLFLTDPSGTYISYDAIAIGSGSDQVTDFLEKTYKNDLSIDEASALASAGIYLSSEDKEGTSHIRMTHIKTDSGLYEIVSDEQVANYANAAKEKYPHDKN</sequence>
<dbReference type="GO" id="GO:0019773">
    <property type="term" value="C:proteasome core complex, alpha-subunit complex"/>
    <property type="evidence" value="ECO:0007669"/>
    <property type="project" value="UniProtKB-UniRule"/>
</dbReference>
<dbReference type="Pfam" id="PF00227">
    <property type="entry name" value="Proteasome"/>
    <property type="match status" value="1"/>
</dbReference>
<dbReference type="Gene3D" id="3.60.20.10">
    <property type="entry name" value="Glutamine Phosphoribosylpyrophosphate, subunit 1, domain 1"/>
    <property type="match status" value="1"/>
</dbReference>
<evidence type="ECO:0000256" key="4">
    <source>
        <dbReference type="PROSITE-ProRule" id="PRU00808"/>
    </source>
</evidence>
<evidence type="ECO:0000313" key="7">
    <source>
        <dbReference type="Proteomes" id="UP000029387"/>
    </source>
</evidence>
<evidence type="ECO:0000313" key="6">
    <source>
        <dbReference type="EMBL" id="KFM18221.1"/>
    </source>
</evidence>